<dbReference type="PANTHER" id="PTHR30466">
    <property type="entry name" value="FLAVIN REDUCTASE"/>
    <property type="match status" value="1"/>
</dbReference>
<sequence length="165" mass="17740">MTSPPDPAEFRRVVGRFATGITVVTAVADGVDHAMTMNAFTSVSLDPLLVLFCVEKKARFHKVVLDAGTWAVSILGEGSEAASSWFATRGRRWEDQLEGWATHRGEVTGVPVLAEAIGALECRTHSVHDAGDHTVVIGEVLSAGSPSEADPLLYYQGAYRTLRSE</sequence>
<evidence type="ECO:0000313" key="3">
    <source>
        <dbReference type="EMBL" id="GAA2723250.1"/>
    </source>
</evidence>
<dbReference type="RefSeq" id="WP_344449783.1">
    <property type="nucleotide sequence ID" value="NZ_BAAATZ010000006.1"/>
</dbReference>
<dbReference type="Proteomes" id="UP001501842">
    <property type="component" value="Unassembled WGS sequence"/>
</dbReference>
<dbReference type="InterPro" id="IPR002563">
    <property type="entry name" value="Flavin_Rdtase-like_dom"/>
</dbReference>
<dbReference type="PANTHER" id="PTHR30466:SF1">
    <property type="entry name" value="FMN REDUCTASE (NADH) RUTF"/>
    <property type="match status" value="1"/>
</dbReference>
<feature type="domain" description="Flavin reductase like" evidence="2">
    <location>
        <begin position="14"/>
        <end position="161"/>
    </location>
</feature>
<keyword evidence="1" id="KW-0560">Oxidoreductase</keyword>
<gene>
    <name evidence="3" type="ORF">GCM10010439_18070</name>
</gene>
<evidence type="ECO:0000313" key="4">
    <source>
        <dbReference type="Proteomes" id="UP001501842"/>
    </source>
</evidence>
<dbReference type="InterPro" id="IPR012349">
    <property type="entry name" value="Split_barrel_FMN-bd"/>
</dbReference>
<proteinExistence type="predicted"/>
<dbReference type="EMBL" id="BAAATZ010000006">
    <property type="protein sequence ID" value="GAA2723250.1"/>
    <property type="molecule type" value="Genomic_DNA"/>
</dbReference>
<dbReference type="SMART" id="SM00903">
    <property type="entry name" value="Flavin_Reduct"/>
    <property type="match status" value="1"/>
</dbReference>
<keyword evidence="4" id="KW-1185">Reference proteome</keyword>
<evidence type="ECO:0000259" key="2">
    <source>
        <dbReference type="SMART" id="SM00903"/>
    </source>
</evidence>
<dbReference type="Gene3D" id="2.30.110.10">
    <property type="entry name" value="Electron Transport, Fmn-binding Protein, Chain A"/>
    <property type="match status" value="1"/>
</dbReference>
<dbReference type="SUPFAM" id="SSF50475">
    <property type="entry name" value="FMN-binding split barrel"/>
    <property type="match status" value="1"/>
</dbReference>
<dbReference type="Pfam" id="PF01613">
    <property type="entry name" value="Flavin_Reduct"/>
    <property type="match status" value="1"/>
</dbReference>
<dbReference type="InterPro" id="IPR050268">
    <property type="entry name" value="NADH-dep_flavin_reductase"/>
</dbReference>
<protein>
    <submittedName>
        <fullName evidence="3">Flavin reductase family protein</fullName>
    </submittedName>
</protein>
<evidence type="ECO:0000256" key="1">
    <source>
        <dbReference type="ARBA" id="ARBA00023002"/>
    </source>
</evidence>
<name>A0ABN3U481_9ACTN</name>
<accession>A0ABN3U481</accession>
<organism evidence="3 4">
    <name type="scientific">Actinocorallia aurantiaca</name>
    <dbReference type="NCBI Taxonomy" id="46204"/>
    <lineage>
        <taxon>Bacteria</taxon>
        <taxon>Bacillati</taxon>
        <taxon>Actinomycetota</taxon>
        <taxon>Actinomycetes</taxon>
        <taxon>Streptosporangiales</taxon>
        <taxon>Thermomonosporaceae</taxon>
        <taxon>Actinocorallia</taxon>
    </lineage>
</organism>
<reference evidence="3 4" key="1">
    <citation type="journal article" date="2019" name="Int. J. Syst. Evol. Microbiol.">
        <title>The Global Catalogue of Microorganisms (GCM) 10K type strain sequencing project: providing services to taxonomists for standard genome sequencing and annotation.</title>
        <authorList>
            <consortium name="The Broad Institute Genomics Platform"/>
            <consortium name="The Broad Institute Genome Sequencing Center for Infectious Disease"/>
            <person name="Wu L."/>
            <person name="Ma J."/>
        </authorList>
    </citation>
    <scope>NUCLEOTIDE SEQUENCE [LARGE SCALE GENOMIC DNA]</scope>
    <source>
        <strain evidence="3 4">JCM 8201</strain>
    </source>
</reference>
<comment type="caution">
    <text evidence="3">The sequence shown here is derived from an EMBL/GenBank/DDBJ whole genome shotgun (WGS) entry which is preliminary data.</text>
</comment>